<accession>A0ABT8LGX5</accession>
<dbReference type="RefSeq" id="WP_346761310.1">
    <property type="nucleotide sequence ID" value="NZ_JAUJEB010000007.1"/>
</dbReference>
<gene>
    <name evidence="1" type="ORF">QQ020_28110</name>
</gene>
<evidence type="ECO:0000313" key="1">
    <source>
        <dbReference type="EMBL" id="MDN5215975.1"/>
    </source>
</evidence>
<sequence>MEYVGCLSKIPCHSTATLGGFRLIAGIPARLPVSLSQLDPYLNNPDHRSCVTAPKNKSAWSQTHAQLFYFYYSTPREVNDTGRKIIDQFSGCV</sequence>
<comment type="caution">
    <text evidence="1">The sequence shown here is derived from an EMBL/GenBank/DDBJ whole genome shotgun (WGS) entry which is preliminary data.</text>
</comment>
<keyword evidence="2" id="KW-1185">Reference proteome</keyword>
<protein>
    <submittedName>
        <fullName evidence="1">Uncharacterized protein</fullName>
    </submittedName>
</protein>
<name>A0ABT8LGX5_9BACT</name>
<evidence type="ECO:0000313" key="2">
    <source>
        <dbReference type="Proteomes" id="UP001172083"/>
    </source>
</evidence>
<organism evidence="1 2">
    <name type="scientific">Agaribacillus aureus</name>
    <dbReference type="NCBI Taxonomy" id="3051825"/>
    <lineage>
        <taxon>Bacteria</taxon>
        <taxon>Pseudomonadati</taxon>
        <taxon>Bacteroidota</taxon>
        <taxon>Cytophagia</taxon>
        <taxon>Cytophagales</taxon>
        <taxon>Splendidivirgaceae</taxon>
        <taxon>Agaribacillus</taxon>
    </lineage>
</organism>
<reference evidence="1" key="1">
    <citation type="submission" date="2023-06" db="EMBL/GenBank/DDBJ databases">
        <title>Genomic of Agaribacillus aureum.</title>
        <authorList>
            <person name="Wang G."/>
        </authorList>
    </citation>
    <scope>NUCLEOTIDE SEQUENCE</scope>
    <source>
        <strain evidence="1">BMA12</strain>
    </source>
</reference>
<dbReference type="Proteomes" id="UP001172083">
    <property type="component" value="Unassembled WGS sequence"/>
</dbReference>
<dbReference type="EMBL" id="JAUJEB010000007">
    <property type="protein sequence ID" value="MDN5215975.1"/>
    <property type="molecule type" value="Genomic_DNA"/>
</dbReference>
<proteinExistence type="predicted"/>